<reference evidence="2" key="1">
    <citation type="journal article" date="2022" name="Mol. Ecol. Resour.">
        <title>The genomes of chicory, endive, great burdock and yacon provide insights into Asteraceae palaeo-polyploidization history and plant inulin production.</title>
        <authorList>
            <person name="Fan W."/>
            <person name="Wang S."/>
            <person name="Wang H."/>
            <person name="Wang A."/>
            <person name="Jiang F."/>
            <person name="Liu H."/>
            <person name="Zhao H."/>
            <person name="Xu D."/>
            <person name="Zhang Y."/>
        </authorList>
    </citation>
    <scope>NUCLEOTIDE SEQUENCE [LARGE SCALE GENOMIC DNA]</scope>
    <source>
        <strain evidence="2">cv. Punajuju</strain>
    </source>
</reference>
<keyword evidence="2" id="KW-1185">Reference proteome</keyword>
<protein>
    <submittedName>
        <fullName evidence="1">Uncharacterized protein</fullName>
    </submittedName>
</protein>
<evidence type="ECO:0000313" key="2">
    <source>
        <dbReference type="Proteomes" id="UP001055811"/>
    </source>
</evidence>
<dbReference type="EMBL" id="CM042014">
    <property type="protein sequence ID" value="KAI3724376.1"/>
    <property type="molecule type" value="Genomic_DNA"/>
</dbReference>
<comment type="caution">
    <text evidence="1">The sequence shown here is derived from an EMBL/GenBank/DDBJ whole genome shotgun (WGS) entry which is preliminary data.</text>
</comment>
<proteinExistence type="predicted"/>
<organism evidence="1 2">
    <name type="scientific">Cichorium intybus</name>
    <name type="common">Chicory</name>
    <dbReference type="NCBI Taxonomy" id="13427"/>
    <lineage>
        <taxon>Eukaryota</taxon>
        <taxon>Viridiplantae</taxon>
        <taxon>Streptophyta</taxon>
        <taxon>Embryophyta</taxon>
        <taxon>Tracheophyta</taxon>
        <taxon>Spermatophyta</taxon>
        <taxon>Magnoliopsida</taxon>
        <taxon>eudicotyledons</taxon>
        <taxon>Gunneridae</taxon>
        <taxon>Pentapetalae</taxon>
        <taxon>asterids</taxon>
        <taxon>campanulids</taxon>
        <taxon>Asterales</taxon>
        <taxon>Asteraceae</taxon>
        <taxon>Cichorioideae</taxon>
        <taxon>Cichorieae</taxon>
        <taxon>Cichoriinae</taxon>
        <taxon>Cichorium</taxon>
    </lineage>
</organism>
<sequence length="152" mass="16267">MSSGMSKVERIMLKFKPIAPKPLPDGSGSSCSTMDNSDGYGGSRRRKRKYVRVNGNKAKKDTSPVSNKHKVSMSSPSVSGGGDAVVMLSLMPETLDRKKKLSARSSPTQHPDLLSPLPTANCNKLAPICFDGHARGTERFMVPVTDLATSSS</sequence>
<name>A0ACB9BQS6_CICIN</name>
<evidence type="ECO:0000313" key="1">
    <source>
        <dbReference type="EMBL" id="KAI3724376.1"/>
    </source>
</evidence>
<gene>
    <name evidence="1" type="ORF">L2E82_36148</name>
</gene>
<reference evidence="1 2" key="2">
    <citation type="journal article" date="2022" name="Mol. Ecol. Resour.">
        <title>The genomes of chicory, endive, great burdock and yacon provide insights into Asteraceae paleo-polyploidization history and plant inulin production.</title>
        <authorList>
            <person name="Fan W."/>
            <person name="Wang S."/>
            <person name="Wang H."/>
            <person name="Wang A."/>
            <person name="Jiang F."/>
            <person name="Liu H."/>
            <person name="Zhao H."/>
            <person name="Xu D."/>
            <person name="Zhang Y."/>
        </authorList>
    </citation>
    <scope>NUCLEOTIDE SEQUENCE [LARGE SCALE GENOMIC DNA]</scope>
    <source>
        <strain evidence="2">cv. Punajuju</strain>
        <tissue evidence="1">Leaves</tissue>
    </source>
</reference>
<accession>A0ACB9BQS6</accession>
<dbReference type="Proteomes" id="UP001055811">
    <property type="component" value="Linkage Group LG06"/>
</dbReference>